<feature type="region of interest" description="Disordered" evidence="1">
    <location>
        <begin position="72"/>
        <end position="106"/>
    </location>
</feature>
<evidence type="ECO:0000313" key="2">
    <source>
        <dbReference type="EMBL" id="ORY40169.1"/>
    </source>
</evidence>
<name>A0A1Y2BZH8_9FUNG</name>
<dbReference type="EMBL" id="MCGO01000036">
    <property type="protein sequence ID" value="ORY40169.1"/>
    <property type="molecule type" value="Genomic_DNA"/>
</dbReference>
<keyword evidence="3" id="KW-1185">Reference proteome</keyword>
<proteinExistence type="predicted"/>
<protein>
    <submittedName>
        <fullName evidence="2">Uncharacterized protein</fullName>
    </submittedName>
</protein>
<comment type="caution">
    <text evidence="2">The sequence shown here is derived from an EMBL/GenBank/DDBJ whole genome shotgun (WGS) entry which is preliminary data.</text>
</comment>
<accession>A0A1Y2BZH8</accession>
<evidence type="ECO:0000313" key="3">
    <source>
        <dbReference type="Proteomes" id="UP000193642"/>
    </source>
</evidence>
<evidence type="ECO:0000256" key="1">
    <source>
        <dbReference type="SAM" id="MobiDB-lite"/>
    </source>
</evidence>
<gene>
    <name evidence="2" type="ORF">BCR33DRAFT_740440</name>
</gene>
<reference evidence="2 3" key="1">
    <citation type="submission" date="2016-07" db="EMBL/GenBank/DDBJ databases">
        <title>Pervasive Adenine N6-methylation of Active Genes in Fungi.</title>
        <authorList>
            <consortium name="DOE Joint Genome Institute"/>
            <person name="Mondo S.J."/>
            <person name="Dannebaum R.O."/>
            <person name="Kuo R.C."/>
            <person name="Labutti K."/>
            <person name="Haridas S."/>
            <person name="Kuo A."/>
            <person name="Salamov A."/>
            <person name="Ahrendt S.R."/>
            <person name="Lipzen A."/>
            <person name="Sullivan W."/>
            <person name="Andreopoulos W.B."/>
            <person name="Clum A."/>
            <person name="Lindquist E."/>
            <person name="Daum C."/>
            <person name="Ramamoorthy G.K."/>
            <person name="Gryganskyi A."/>
            <person name="Culley D."/>
            <person name="Magnuson J.K."/>
            <person name="James T.Y."/>
            <person name="O'Malley M.A."/>
            <person name="Stajich J.E."/>
            <person name="Spatafora J.W."/>
            <person name="Visel A."/>
            <person name="Grigoriev I.V."/>
        </authorList>
    </citation>
    <scope>NUCLEOTIDE SEQUENCE [LARGE SCALE GENOMIC DNA]</scope>
    <source>
        <strain evidence="2 3">JEL800</strain>
    </source>
</reference>
<feature type="compositionally biased region" description="Polar residues" evidence="1">
    <location>
        <begin position="1"/>
        <end position="15"/>
    </location>
</feature>
<feature type="compositionally biased region" description="Pro residues" evidence="1">
    <location>
        <begin position="25"/>
        <end position="35"/>
    </location>
</feature>
<feature type="compositionally biased region" description="Basic residues" evidence="1">
    <location>
        <begin position="95"/>
        <end position="106"/>
    </location>
</feature>
<feature type="region of interest" description="Disordered" evidence="1">
    <location>
        <begin position="1"/>
        <end position="42"/>
    </location>
</feature>
<dbReference type="Proteomes" id="UP000193642">
    <property type="component" value="Unassembled WGS sequence"/>
</dbReference>
<sequence length="122" mass="13487">MVHSSTQHPFPNPTKQNHHHDKNPHPIPNDPPTPTPEYISTPKCIFTTASNTPPLPTHQCTLSHHGTTLLSASNHLSMQYPNKPVPAQPQTPKHSQPRRASSHKTRLVSVFGELDGKEAECC</sequence>
<organism evidence="2 3">
    <name type="scientific">Rhizoclosmatium globosum</name>
    <dbReference type="NCBI Taxonomy" id="329046"/>
    <lineage>
        <taxon>Eukaryota</taxon>
        <taxon>Fungi</taxon>
        <taxon>Fungi incertae sedis</taxon>
        <taxon>Chytridiomycota</taxon>
        <taxon>Chytridiomycota incertae sedis</taxon>
        <taxon>Chytridiomycetes</taxon>
        <taxon>Chytridiales</taxon>
        <taxon>Chytriomycetaceae</taxon>
        <taxon>Rhizoclosmatium</taxon>
    </lineage>
</organism>
<dbReference type="AlphaFoldDB" id="A0A1Y2BZH8"/>